<dbReference type="SUPFAM" id="SSF63411">
    <property type="entry name" value="LuxS/MPP-like metallohydrolase"/>
    <property type="match status" value="2"/>
</dbReference>
<feature type="domain" description="Peptidase M16 C-terminal" evidence="4">
    <location>
        <begin position="165"/>
        <end position="339"/>
    </location>
</feature>
<dbReference type="RefSeq" id="WP_151142799.1">
    <property type="nucleotide sequence ID" value="NZ_WAGX01000004.1"/>
</dbReference>
<dbReference type="Proteomes" id="UP000461768">
    <property type="component" value="Unassembled WGS sequence"/>
</dbReference>
<name>A0A7V7UCV7_9FIRM</name>
<dbReference type="PANTHER" id="PTHR11851">
    <property type="entry name" value="METALLOPROTEASE"/>
    <property type="match status" value="1"/>
</dbReference>
<dbReference type="InterPro" id="IPR011249">
    <property type="entry name" value="Metalloenz_LuxS/M16"/>
</dbReference>
<dbReference type="InterPro" id="IPR007863">
    <property type="entry name" value="Peptidase_M16_C"/>
</dbReference>
<feature type="domain" description="Peptidase M16 N-terminal" evidence="3">
    <location>
        <begin position="12"/>
        <end position="158"/>
    </location>
</feature>
<dbReference type="GO" id="GO:0046872">
    <property type="term" value="F:metal ion binding"/>
    <property type="evidence" value="ECO:0007669"/>
    <property type="project" value="InterPro"/>
</dbReference>
<keyword evidence="6" id="KW-1185">Reference proteome</keyword>
<dbReference type="PANTHER" id="PTHR11851:SF49">
    <property type="entry name" value="MITOCHONDRIAL-PROCESSING PEPTIDASE SUBUNIT ALPHA"/>
    <property type="match status" value="1"/>
</dbReference>
<dbReference type="InterPro" id="IPR011765">
    <property type="entry name" value="Pept_M16_N"/>
</dbReference>
<dbReference type="InterPro" id="IPR001431">
    <property type="entry name" value="Pept_M16_Zn_BS"/>
</dbReference>
<protein>
    <submittedName>
        <fullName evidence="5">Insulinase family protein</fullName>
    </submittedName>
</protein>
<evidence type="ECO:0000259" key="4">
    <source>
        <dbReference type="Pfam" id="PF05193"/>
    </source>
</evidence>
<evidence type="ECO:0000259" key="3">
    <source>
        <dbReference type="Pfam" id="PF00675"/>
    </source>
</evidence>
<reference evidence="5 6" key="2">
    <citation type="submission" date="2020-02" db="EMBL/GenBank/DDBJ databases">
        <title>Candidatus Galacturonibacter soehngenii shows hetero-acetogenic catabolism of galacturonic acid but lacks a canonical carbon monoxide dehydrogenase/acetyl-CoA synthase complex.</title>
        <authorList>
            <person name="Diender M."/>
            <person name="Stouten G.R."/>
            <person name="Petersen J.F."/>
            <person name="Nielsen P.H."/>
            <person name="Dueholm M.S."/>
            <person name="Pronk J.T."/>
            <person name="Van Loosdrecht M.C.M."/>
        </authorList>
    </citation>
    <scope>NUCLEOTIDE SEQUENCE [LARGE SCALE GENOMIC DNA]</scope>
    <source>
        <strain evidence="5">GalUA</strain>
    </source>
</reference>
<reference evidence="5 6" key="1">
    <citation type="submission" date="2019-09" db="EMBL/GenBank/DDBJ databases">
        <authorList>
            <person name="Valk L.C."/>
        </authorList>
    </citation>
    <scope>NUCLEOTIDE SEQUENCE [LARGE SCALE GENOMIC DNA]</scope>
    <source>
        <strain evidence="5">GalUA</strain>
    </source>
</reference>
<organism evidence="5 6">
    <name type="scientific">Candidatus Galacturonatibacter soehngenii</name>
    <dbReference type="NCBI Taxonomy" id="2307010"/>
    <lineage>
        <taxon>Bacteria</taxon>
        <taxon>Bacillati</taxon>
        <taxon>Bacillota</taxon>
        <taxon>Clostridia</taxon>
        <taxon>Lachnospirales</taxon>
        <taxon>Lachnospiraceae</taxon>
        <taxon>Candidatus Galacturonatibacter</taxon>
    </lineage>
</organism>
<dbReference type="PROSITE" id="PS00143">
    <property type="entry name" value="INSULINASE"/>
    <property type="match status" value="1"/>
</dbReference>
<dbReference type="Gene3D" id="3.30.830.10">
    <property type="entry name" value="Metalloenzyme, LuxS/M16 peptidase-like"/>
    <property type="match status" value="2"/>
</dbReference>
<comment type="similarity">
    <text evidence="1 2">Belongs to the peptidase M16 family.</text>
</comment>
<evidence type="ECO:0000313" key="6">
    <source>
        <dbReference type="Proteomes" id="UP000461768"/>
    </source>
</evidence>
<dbReference type="EMBL" id="WAGX01000004">
    <property type="protein sequence ID" value="KAB1439852.1"/>
    <property type="molecule type" value="Genomic_DNA"/>
</dbReference>
<dbReference type="Pfam" id="PF00675">
    <property type="entry name" value="Peptidase_M16"/>
    <property type="match status" value="1"/>
</dbReference>
<dbReference type="AlphaFoldDB" id="A0A7V7UCV7"/>
<evidence type="ECO:0000313" key="5">
    <source>
        <dbReference type="EMBL" id="KAB1439852.1"/>
    </source>
</evidence>
<dbReference type="InterPro" id="IPR050361">
    <property type="entry name" value="MPP/UQCRC_Complex"/>
</dbReference>
<evidence type="ECO:0000256" key="2">
    <source>
        <dbReference type="RuleBase" id="RU004447"/>
    </source>
</evidence>
<proteinExistence type="inferred from homology"/>
<sequence>MIKCFTLSNQIRVVLEPISYLKSVSLGIWIKAGSAYETLELNGISHVIEHMLFKGTKTKSAKDIADITTSLGGNLNAFTSKEYTSYYIRTLDIHLEASIDLLSDMIINSTITKEDIEKEKSVILDEIDMYEDSPEDMVHEELQQYVWKDNPHGYIISGDKETVKSFTRKQIVDFKDNYYTGENIVISIAGSFNLEKVIEKLEESFGRIPSKGNTSPLIKPEYIRCDYRKNKDLEQAHLNVAYNAISSLSEERYAFSIVNSVLGGSVNSRLFQRIREEEGMVYSIYSYGSSYDKCGLLQIYAGMNPSLIEEVMEAIYHTIDEFVKEKFTLHELNNAREELKTELIINAESTQCRMENNAKALLQFDRMVTLDETIKELDKVTLDDTSYIIDHYLKDIKPSTAIIGKLS</sequence>
<dbReference type="GO" id="GO:0006508">
    <property type="term" value="P:proteolysis"/>
    <property type="evidence" value="ECO:0007669"/>
    <property type="project" value="InterPro"/>
</dbReference>
<comment type="caution">
    <text evidence="5">The sequence shown here is derived from an EMBL/GenBank/DDBJ whole genome shotgun (WGS) entry which is preliminary data.</text>
</comment>
<dbReference type="GO" id="GO:0004222">
    <property type="term" value="F:metalloendopeptidase activity"/>
    <property type="evidence" value="ECO:0007669"/>
    <property type="project" value="InterPro"/>
</dbReference>
<accession>A0A7V7UCV7</accession>
<evidence type="ECO:0000256" key="1">
    <source>
        <dbReference type="ARBA" id="ARBA00007261"/>
    </source>
</evidence>
<dbReference type="Pfam" id="PF05193">
    <property type="entry name" value="Peptidase_M16_C"/>
    <property type="match status" value="1"/>
</dbReference>
<gene>
    <name evidence="5" type="ORF">F7O84_05560</name>
</gene>
<dbReference type="OrthoDB" id="9811314at2"/>